<gene>
    <name evidence="2" type="ORF">BLGHR1_13258</name>
</gene>
<evidence type="ECO:0000256" key="1">
    <source>
        <dbReference type="SAM" id="SignalP"/>
    </source>
</evidence>
<sequence length="88" mass="10273">MVCVAFLELVWCMPCIDVWLFFFPPATYCDARAIPQRPETQSREANYSRLETSPMPYWKCKDCWGFANAQRMALQSRIPSSRAARFRG</sequence>
<name>A0A383URG2_BLUHO</name>
<accession>A0A383URG2</accession>
<evidence type="ECO:0008006" key="4">
    <source>
        <dbReference type="Google" id="ProtNLM"/>
    </source>
</evidence>
<protein>
    <recommendedName>
        <fullName evidence="4">Secreted protein</fullName>
    </recommendedName>
</protein>
<dbReference type="VEuPathDB" id="FungiDB:BLGHR1_13258"/>
<dbReference type="Proteomes" id="UP000275772">
    <property type="component" value="Unassembled WGS sequence"/>
</dbReference>
<keyword evidence="1" id="KW-0732">Signal</keyword>
<reference evidence="2 3" key="1">
    <citation type="submission" date="2017-11" db="EMBL/GenBank/DDBJ databases">
        <authorList>
            <person name="Kracher B."/>
        </authorList>
    </citation>
    <scope>NUCLEOTIDE SEQUENCE [LARGE SCALE GENOMIC DNA]</scope>
    <source>
        <strain evidence="2 3">RACE1</strain>
    </source>
</reference>
<organism evidence="2 3">
    <name type="scientific">Blumeria hordei</name>
    <name type="common">Barley powdery mildew</name>
    <name type="synonym">Blumeria graminis f. sp. hordei</name>
    <dbReference type="NCBI Taxonomy" id="2867405"/>
    <lineage>
        <taxon>Eukaryota</taxon>
        <taxon>Fungi</taxon>
        <taxon>Dikarya</taxon>
        <taxon>Ascomycota</taxon>
        <taxon>Pezizomycotina</taxon>
        <taxon>Leotiomycetes</taxon>
        <taxon>Erysiphales</taxon>
        <taxon>Erysiphaceae</taxon>
        <taxon>Blumeria</taxon>
    </lineage>
</organism>
<dbReference type="AlphaFoldDB" id="A0A383URG2"/>
<evidence type="ECO:0000313" key="3">
    <source>
        <dbReference type="Proteomes" id="UP000275772"/>
    </source>
</evidence>
<evidence type="ECO:0000313" key="2">
    <source>
        <dbReference type="EMBL" id="SZF02477.1"/>
    </source>
</evidence>
<feature type="signal peptide" evidence="1">
    <location>
        <begin position="1"/>
        <end position="31"/>
    </location>
</feature>
<proteinExistence type="predicted"/>
<feature type="chain" id="PRO_5017070282" description="Secreted protein" evidence="1">
    <location>
        <begin position="32"/>
        <end position="88"/>
    </location>
</feature>
<dbReference type="EMBL" id="UNSH01000042">
    <property type="protein sequence ID" value="SZF02477.1"/>
    <property type="molecule type" value="Genomic_DNA"/>
</dbReference>